<comment type="caution">
    <text evidence="3">The sequence shown here is derived from an EMBL/GenBank/DDBJ whole genome shotgun (WGS) entry which is preliminary data.</text>
</comment>
<dbReference type="AlphaFoldDB" id="A0A5A8DLP6"/>
<feature type="region of interest" description="Disordered" evidence="1">
    <location>
        <begin position="305"/>
        <end position="351"/>
    </location>
</feature>
<proteinExistence type="predicted"/>
<evidence type="ECO:0000313" key="5">
    <source>
        <dbReference type="Proteomes" id="UP000325113"/>
    </source>
</evidence>
<dbReference type="Proteomes" id="UP000325113">
    <property type="component" value="Unassembled WGS sequence"/>
</dbReference>
<evidence type="ECO:0000313" key="4">
    <source>
        <dbReference type="Proteomes" id="UP000324907"/>
    </source>
</evidence>
<evidence type="ECO:0000313" key="3">
    <source>
        <dbReference type="EMBL" id="KAA0164771.1"/>
    </source>
</evidence>
<sequence length="351" mass="36863">MPDERGGKAIDPDAAGAVVTIYDSRPSLAVQAASVVFGVKAAAAIGGGLWWGGRVAAEAYEASLAVAEAGASVAAAAEELSGAGATLWGPPALIVVGLATWQVMKRSVTKVVLKLERLVHEDGGGEDIRVTHMPVLPFLQPPSITVPRGDCEAAEADSLTPNFFTVPGGRWYLLPMPGWLSEDKDYLKVFLYWRYFRDTPPPPSDESLIQIEGFGSYRPMQFADAAHPVAQRIGWPATSEDLAQSPFHEVHGDVYADFQLGTKLTLAEQREAAAKARLHGRAAALAFLDDVERRRAEGAAAAEVRGIEAQSAPSGTGSAASGGEEAAVGEAAGSLESATAKGDTGTDQDRR</sequence>
<evidence type="ECO:0000313" key="2">
    <source>
        <dbReference type="EMBL" id="KAA0162922.1"/>
    </source>
</evidence>
<dbReference type="EMBL" id="VLTL01000073">
    <property type="protein sequence ID" value="KAA0162922.1"/>
    <property type="molecule type" value="Genomic_DNA"/>
</dbReference>
<reference evidence="4 5" key="1">
    <citation type="submission" date="2019-07" db="EMBL/GenBank/DDBJ databases">
        <title>Genomes of Cafeteria roenbergensis.</title>
        <authorList>
            <person name="Fischer M.G."/>
            <person name="Hackl T."/>
            <person name="Roman M."/>
        </authorList>
    </citation>
    <scope>NUCLEOTIDE SEQUENCE [LARGE SCALE GENOMIC DNA]</scope>
    <source>
        <strain evidence="3 5">Cflag</strain>
        <strain evidence="2 4">RCC970-E3</strain>
    </source>
</reference>
<dbReference type="EMBL" id="VLTM01000016">
    <property type="protein sequence ID" value="KAA0164771.1"/>
    <property type="molecule type" value="Genomic_DNA"/>
</dbReference>
<name>A0A5A8DLP6_CAFRO</name>
<protein>
    <submittedName>
        <fullName evidence="3">Uncharacterized protein</fullName>
    </submittedName>
</protein>
<gene>
    <name evidence="2" type="ORF">FNF28_04478</name>
    <name evidence="3" type="ORF">FNF31_02308</name>
</gene>
<accession>A0A5A8DLP6</accession>
<organism evidence="3 5">
    <name type="scientific">Cafeteria roenbergensis</name>
    <name type="common">Marine flagellate</name>
    <dbReference type="NCBI Taxonomy" id="33653"/>
    <lineage>
        <taxon>Eukaryota</taxon>
        <taxon>Sar</taxon>
        <taxon>Stramenopiles</taxon>
        <taxon>Bigyra</taxon>
        <taxon>Opalozoa</taxon>
        <taxon>Bicosoecida</taxon>
        <taxon>Cafeteriaceae</taxon>
        <taxon>Cafeteria</taxon>
    </lineage>
</organism>
<dbReference type="Proteomes" id="UP000324907">
    <property type="component" value="Unassembled WGS sequence"/>
</dbReference>
<evidence type="ECO:0000256" key="1">
    <source>
        <dbReference type="SAM" id="MobiDB-lite"/>
    </source>
</evidence>
<feature type="compositionally biased region" description="Low complexity" evidence="1">
    <location>
        <begin position="305"/>
        <end position="338"/>
    </location>
</feature>